<evidence type="ECO:0000313" key="2">
    <source>
        <dbReference type="Proteomes" id="UP000663937"/>
    </source>
</evidence>
<dbReference type="RefSeq" id="WP_227424708.1">
    <property type="nucleotide sequence ID" value="NZ_CP071868.1"/>
</dbReference>
<proteinExistence type="predicted"/>
<dbReference type="EMBL" id="CP071868">
    <property type="protein sequence ID" value="QTE30378.1"/>
    <property type="molecule type" value="Genomic_DNA"/>
</dbReference>
<keyword evidence="2" id="KW-1185">Reference proteome</keyword>
<dbReference type="KEGG" id="psic:J4E96_05130"/>
<dbReference type="Pfam" id="PF04075">
    <property type="entry name" value="F420H2_quin_red"/>
    <property type="match status" value="1"/>
</dbReference>
<reference evidence="1" key="1">
    <citation type="submission" date="2021-03" db="EMBL/GenBank/DDBJ databases">
        <title>Pengzhenrongella sicca gen. nov., sp. nov., a new member of suborder Micrococcineae isolated from High-Arctic tundra soil.</title>
        <authorList>
            <person name="Peng F."/>
        </authorList>
    </citation>
    <scope>NUCLEOTIDE SEQUENCE</scope>
    <source>
        <strain evidence="1">LRZ-2</strain>
    </source>
</reference>
<accession>A0A8A4ZLD1</accession>
<evidence type="ECO:0000313" key="1">
    <source>
        <dbReference type="EMBL" id="QTE30378.1"/>
    </source>
</evidence>
<dbReference type="InterPro" id="IPR012349">
    <property type="entry name" value="Split_barrel_FMN-bd"/>
</dbReference>
<dbReference type="Proteomes" id="UP000663937">
    <property type="component" value="Chromosome"/>
</dbReference>
<dbReference type="GO" id="GO:0016491">
    <property type="term" value="F:oxidoreductase activity"/>
    <property type="evidence" value="ECO:0007669"/>
    <property type="project" value="InterPro"/>
</dbReference>
<dbReference type="Gene3D" id="2.30.110.10">
    <property type="entry name" value="Electron Transport, Fmn-binding Protein, Chain A"/>
    <property type="match status" value="1"/>
</dbReference>
<sequence length="130" mass="14315">MPIAPRVAWLIQRTVNPLALRLAGRGSMVDLEHVGRLSGAVRHTPLMAFRRGETVTIALTHGPNVHWLQNVRTTGRCRLRMGGEILTLGAPRMLARADGLARVSQPQRALLRWPIRCGDFVELPIVSDGA</sequence>
<name>A0A8A4ZLD1_9MICO</name>
<dbReference type="AlphaFoldDB" id="A0A8A4ZLD1"/>
<gene>
    <name evidence="1" type="ORF">J4E96_05130</name>
</gene>
<organism evidence="1 2">
    <name type="scientific">Pengzhenrongella sicca</name>
    <dbReference type="NCBI Taxonomy" id="2819238"/>
    <lineage>
        <taxon>Bacteria</taxon>
        <taxon>Bacillati</taxon>
        <taxon>Actinomycetota</taxon>
        <taxon>Actinomycetes</taxon>
        <taxon>Micrococcales</taxon>
        <taxon>Pengzhenrongella</taxon>
    </lineage>
</organism>
<dbReference type="InterPro" id="IPR004378">
    <property type="entry name" value="F420H2_quin_Rdtase"/>
</dbReference>
<protein>
    <submittedName>
        <fullName evidence="1">Nitroreductase family deazaflavin-dependent oxidoreductase</fullName>
    </submittedName>
</protein>